<dbReference type="EnsemblPlants" id="KRH31544">
    <property type="protein sequence ID" value="KRH31544"/>
    <property type="gene ID" value="GLYMA_11G252900"/>
</dbReference>
<evidence type="ECO:0000313" key="2">
    <source>
        <dbReference type="EMBL" id="KRH31544.1"/>
    </source>
</evidence>
<evidence type="ECO:0000313" key="4">
    <source>
        <dbReference type="Proteomes" id="UP000008827"/>
    </source>
</evidence>
<dbReference type="InterPro" id="IPR012340">
    <property type="entry name" value="NA-bd_OB-fold"/>
</dbReference>
<reference evidence="2 3" key="1">
    <citation type="journal article" date="2010" name="Nature">
        <title>Genome sequence of the palaeopolyploid soybean.</title>
        <authorList>
            <person name="Schmutz J."/>
            <person name="Cannon S.B."/>
            <person name="Schlueter J."/>
            <person name="Ma J."/>
            <person name="Mitros T."/>
            <person name="Nelson W."/>
            <person name="Hyten D.L."/>
            <person name="Song Q."/>
            <person name="Thelen J.J."/>
            <person name="Cheng J."/>
            <person name="Xu D."/>
            <person name="Hellsten U."/>
            <person name="May G.D."/>
            <person name="Yu Y."/>
            <person name="Sakurai T."/>
            <person name="Umezawa T."/>
            <person name="Bhattacharyya M.K."/>
            <person name="Sandhu D."/>
            <person name="Valliyodan B."/>
            <person name="Lindquist E."/>
            <person name="Peto M."/>
            <person name="Grant D."/>
            <person name="Shu S."/>
            <person name="Goodstein D."/>
            <person name="Barry K."/>
            <person name="Futrell-Griggs M."/>
            <person name="Abernathy B."/>
            <person name="Du J."/>
            <person name="Tian Z."/>
            <person name="Zhu L."/>
            <person name="Gill N."/>
            <person name="Joshi T."/>
            <person name="Libault M."/>
            <person name="Sethuraman A."/>
            <person name="Zhang X.-C."/>
            <person name="Shinozaki K."/>
            <person name="Nguyen H.T."/>
            <person name="Wing R.A."/>
            <person name="Cregan P."/>
            <person name="Specht J."/>
            <person name="Grimwood J."/>
            <person name="Rokhsar D."/>
            <person name="Stacey G."/>
            <person name="Shoemaker R.C."/>
            <person name="Jackson S.A."/>
        </authorList>
    </citation>
    <scope>NUCLEOTIDE SEQUENCE</scope>
    <source>
        <strain evidence="3">cv. Williams 82</strain>
        <tissue evidence="2">Callus</tissue>
    </source>
</reference>
<dbReference type="AlphaFoldDB" id="A0A0R0HVK1"/>
<dbReference type="GO" id="GO:0009507">
    <property type="term" value="C:chloroplast"/>
    <property type="evidence" value="ECO:0000318"/>
    <property type="project" value="GO_Central"/>
</dbReference>
<reference evidence="3" key="2">
    <citation type="submission" date="2018-02" db="UniProtKB">
        <authorList>
            <consortium name="EnsemblPlants"/>
        </authorList>
    </citation>
    <scope>IDENTIFICATION</scope>
    <source>
        <strain evidence="3">Williams 82</strain>
    </source>
</reference>
<dbReference type="PROSITE" id="PS50126">
    <property type="entry name" value="S1"/>
    <property type="match status" value="2"/>
</dbReference>
<dbReference type="PANTHER" id="PTHR47559:SF1">
    <property type="entry name" value="OS03G0844900 PROTEIN"/>
    <property type="match status" value="1"/>
</dbReference>
<name>A0A0R0HVK1_SOYBN</name>
<dbReference type="SMART" id="SM00316">
    <property type="entry name" value="S1"/>
    <property type="match status" value="2"/>
</dbReference>
<dbReference type="STRING" id="3847.A0A0R0HVK1"/>
<dbReference type="GO" id="GO:0003729">
    <property type="term" value="F:mRNA binding"/>
    <property type="evidence" value="ECO:0000318"/>
    <property type="project" value="GO_Central"/>
</dbReference>
<evidence type="ECO:0000313" key="3">
    <source>
        <dbReference type="EnsemblPlants" id="KRH31544"/>
    </source>
</evidence>
<dbReference type="GO" id="GO:0000481">
    <property type="term" value="P:maturation of 5S rRNA"/>
    <property type="evidence" value="ECO:0000318"/>
    <property type="project" value="GO_Central"/>
</dbReference>
<dbReference type="InterPro" id="IPR052757">
    <property type="entry name" value="Ribosomal_protein_S1"/>
</dbReference>
<keyword evidence="4" id="KW-1185">Reference proteome</keyword>
<reference evidence="2" key="3">
    <citation type="submission" date="2018-07" db="EMBL/GenBank/DDBJ databases">
        <title>WGS assembly of Glycine max.</title>
        <authorList>
            <person name="Schmutz J."/>
            <person name="Cannon S."/>
            <person name="Schlueter J."/>
            <person name="Ma J."/>
            <person name="Mitros T."/>
            <person name="Nelson W."/>
            <person name="Hyten D."/>
            <person name="Song Q."/>
            <person name="Thelen J."/>
            <person name="Cheng J."/>
            <person name="Xu D."/>
            <person name="Hellsten U."/>
            <person name="May G."/>
            <person name="Yu Y."/>
            <person name="Sakurai T."/>
            <person name="Umezawa T."/>
            <person name="Bhattacharyya M."/>
            <person name="Sandhu D."/>
            <person name="Valliyodan B."/>
            <person name="Lindquist E."/>
            <person name="Peto M."/>
            <person name="Grant D."/>
            <person name="Shu S."/>
            <person name="Goodstein D."/>
            <person name="Barry K."/>
            <person name="Futrell-Griggs M."/>
            <person name="Abernathy B."/>
            <person name="Du J."/>
            <person name="Tian Z."/>
            <person name="Zhu L."/>
            <person name="Gill N."/>
            <person name="Joshi T."/>
            <person name="Libault M."/>
            <person name="Sethuraman A."/>
            <person name="Zhang X."/>
            <person name="Shinozaki K."/>
            <person name="Nguyen H."/>
            <person name="Wing R."/>
            <person name="Cregan P."/>
            <person name="Specht J."/>
            <person name="Grimwood J."/>
            <person name="Rokhsar D."/>
            <person name="Stacey G."/>
            <person name="Shoemaker R."/>
            <person name="Jackson S."/>
        </authorList>
    </citation>
    <scope>NUCLEOTIDE SEQUENCE</scope>
    <source>
        <tissue evidence="2">Callus</tissue>
    </source>
</reference>
<organism evidence="2">
    <name type="scientific">Glycine max</name>
    <name type="common">Soybean</name>
    <name type="synonym">Glycine hispida</name>
    <dbReference type="NCBI Taxonomy" id="3847"/>
    <lineage>
        <taxon>Eukaryota</taxon>
        <taxon>Viridiplantae</taxon>
        <taxon>Streptophyta</taxon>
        <taxon>Embryophyta</taxon>
        <taxon>Tracheophyta</taxon>
        <taxon>Spermatophyta</taxon>
        <taxon>Magnoliopsida</taxon>
        <taxon>eudicotyledons</taxon>
        <taxon>Gunneridae</taxon>
        <taxon>Pentapetalae</taxon>
        <taxon>rosids</taxon>
        <taxon>fabids</taxon>
        <taxon>Fabales</taxon>
        <taxon>Fabaceae</taxon>
        <taxon>Papilionoideae</taxon>
        <taxon>50 kb inversion clade</taxon>
        <taxon>NPAAA clade</taxon>
        <taxon>indigoferoid/millettioid clade</taxon>
        <taxon>Phaseoleae</taxon>
        <taxon>Glycine</taxon>
        <taxon>Glycine subgen. Soja</taxon>
    </lineage>
</organism>
<dbReference type="EMBL" id="CM000844">
    <property type="protein sequence ID" value="KRH31544.1"/>
    <property type="molecule type" value="Genomic_DNA"/>
</dbReference>
<proteinExistence type="predicted"/>
<feature type="domain" description="S1 motif" evidence="1">
    <location>
        <begin position="187"/>
        <end position="264"/>
    </location>
</feature>
<dbReference type="ExpressionAtlas" id="A0A0R0HVK1">
    <property type="expression patterns" value="baseline and differential"/>
</dbReference>
<dbReference type="Gramene" id="KRH31544">
    <property type="protein sequence ID" value="KRH31544"/>
    <property type="gene ID" value="GLYMA_11G252900"/>
</dbReference>
<dbReference type="Proteomes" id="UP000008827">
    <property type="component" value="Chromosome 11"/>
</dbReference>
<dbReference type="Pfam" id="PF00575">
    <property type="entry name" value="S1"/>
    <property type="match status" value="1"/>
</dbReference>
<dbReference type="Gene3D" id="2.40.50.140">
    <property type="entry name" value="Nucleic acid-binding proteins"/>
    <property type="match status" value="2"/>
</dbReference>
<dbReference type="PANTHER" id="PTHR47559">
    <property type="entry name" value="OS03G0844900 PROTEIN"/>
    <property type="match status" value="1"/>
</dbReference>
<feature type="domain" description="S1 motif" evidence="1">
    <location>
        <begin position="98"/>
        <end position="173"/>
    </location>
</feature>
<evidence type="ECO:0000259" key="1">
    <source>
        <dbReference type="PROSITE" id="PS50126"/>
    </source>
</evidence>
<gene>
    <name evidence="3" type="primary">LOC100786308</name>
    <name evidence="2" type="ORF">GLYMA_11G252900</name>
</gene>
<accession>A0A0R0HVK1</accession>
<dbReference type="SUPFAM" id="SSF50249">
    <property type="entry name" value="Nucleic acid-binding proteins"/>
    <property type="match status" value="2"/>
</dbReference>
<protein>
    <recommendedName>
        <fullName evidence="1">S1 motif domain-containing protein</fullName>
    </recommendedName>
</protein>
<dbReference type="InterPro" id="IPR003029">
    <property type="entry name" value="S1_domain"/>
</dbReference>
<sequence length="386" mass="43306">MPIFSASLGSFTSISFLSTSQSQSQSHLSPFKLTVKTPWQWQHHHYLTSKVLVSASGNTQIPNTELLQRPTPPDPLDDVRQARRSSDWKAAKTYQDSKLIYNGRVEGFNSGGLLVRFYSIMGFLPFPQLSPVHASKEPEKSIQEIAQGLIGSIMSVKVILADEDNKKLIFSEKEAAWSKFSKQVNVGDIFEVRVGYVEDYGAFVHLRFPDGLYRLTGLIHVSEVSWDLIQDVRDILKVGDEVRVKVVGIDCYCRGKSRINLSIRQLEEDPLLETLDKVIPQDGSADPDSMSGGDSGSIEPLPGLETILEELLQEDGIYDVRISRQGFEKRVVSQDLQLWLCNAPPTNQRFTLLARAGRQVQEIHLTTSLDQEGIKKALQRVLERVP</sequence>